<evidence type="ECO:0000256" key="1">
    <source>
        <dbReference type="PROSITE-ProRule" id="PRU10141"/>
    </source>
</evidence>
<dbReference type="Gene3D" id="3.30.200.20">
    <property type="entry name" value="Phosphorylase Kinase, domain 1"/>
    <property type="match status" value="1"/>
</dbReference>
<dbReference type="InterPro" id="IPR017441">
    <property type="entry name" value="Protein_kinase_ATP_BS"/>
</dbReference>
<evidence type="ECO:0008006" key="4">
    <source>
        <dbReference type="Google" id="ProtNLM"/>
    </source>
</evidence>
<feature type="binding site" evidence="1">
    <location>
        <position position="122"/>
    </location>
    <ligand>
        <name>ATP</name>
        <dbReference type="ChEBI" id="CHEBI:30616"/>
    </ligand>
</feature>
<proteinExistence type="predicted"/>
<dbReference type="GO" id="GO:0005524">
    <property type="term" value="F:ATP binding"/>
    <property type="evidence" value="ECO:0007669"/>
    <property type="project" value="UniProtKB-UniRule"/>
</dbReference>
<dbReference type="EMBL" id="PQFF01000198">
    <property type="protein sequence ID" value="RHZ75429.1"/>
    <property type="molecule type" value="Genomic_DNA"/>
</dbReference>
<dbReference type="InterPro" id="IPR011009">
    <property type="entry name" value="Kinase-like_dom_sf"/>
</dbReference>
<gene>
    <name evidence="2" type="ORF">Glove_213g36</name>
</gene>
<keyword evidence="1" id="KW-0547">Nucleotide-binding</keyword>
<reference evidence="2 3" key="1">
    <citation type="submission" date="2018-08" db="EMBL/GenBank/DDBJ databases">
        <title>Genome and evolution of the arbuscular mycorrhizal fungus Diversispora epigaea (formerly Glomus versiforme) and its bacterial endosymbionts.</title>
        <authorList>
            <person name="Sun X."/>
            <person name="Fei Z."/>
            <person name="Harrison M."/>
        </authorList>
    </citation>
    <scope>NUCLEOTIDE SEQUENCE [LARGE SCALE GENOMIC DNA]</scope>
    <source>
        <strain evidence="2 3">IT104</strain>
    </source>
</reference>
<organism evidence="2 3">
    <name type="scientific">Diversispora epigaea</name>
    <dbReference type="NCBI Taxonomy" id="1348612"/>
    <lineage>
        <taxon>Eukaryota</taxon>
        <taxon>Fungi</taxon>
        <taxon>Fungi incertae sedis</taxon>
        <taxon>Mucoromycota</taxon>
        <taxon>Glomeromycotina</taxon>
        <taxon>Glomeromycetes</taxon>
        <taxon>Diversisporales</taxon>
        <taxon>Diversisporaceae</taxon>
        <taxon>Diversispora</taxon>
    </lineage>
</organism>
<evidence type="ECO:0000313" key="3">
    <source>
        <dbReference type="Proteomes" id="UP000266861"/>
    </source>
</evidence>
<name>A0A397IHH8_9GLOM</name>
<evidence type="ECO:0000313" key="2">
    <source>
        <dbReference type="EMBL" id="RHZ75429.1"/>
    </source>
</evidence>
<dbReference type="AlphaFoldDB" id="A0A397IHH8"/>
<sequence length="152" mass="17653">MADNFETRKLEESNKSIKCIKCNLRAHNNSLRLCKRCSVLEQEPLIVNSGSGNKNIDDFINKSHSPKYGSLNNPFLEWVPYEKFTNVEYIGKGGFSEIYKATWEKFSMNYGIFMNKTEVVLKVLNDSQNVDNEFIKELKNTCQMKGANYRCW</sequence>
<keyword evidence="1" id="KW-0067">ATP-binding</keyword>
<dbReference type="SUPFAM" id="SSF56112">
    <property type="entry name" value="Protein kinase-like (PK-like)"/>
    <property type="match status" value="1"/>
</dbReference>
<dbReference type="Proteomes" id="UP000266861">
    <property type="component" value="Unassembled WGS sequence"/>
</dbReference>
<accession>A0A397IHH8</accession>
<dbReference type="PROSITE" id="PS00107">
    <property type="entry name" value="PROTEIN_KINASE_ATP"/>
    <property type="match status" value="1"/>
</dbReference>
<keyword evidence="3" id="KW-1185">Reference proteome</keyword>
<dbReference type="OrthoDB" id="2432957at2759"/>
<protein>
    <recommendedName>
        <fullName evidence="4">Protein kinase domain-containing protein</fullName>
    </recommendedName>
</protein>
<comment type="caution">
    <text evidence="2">The sequence shown here is derived from an EMBL/GenBank/DDBJ whole genome shotgun (WGS) entry which is preliminary data.</text>
</comment>